<evidence type="ECO:0000313" key="8">
    <source>
        <dbReference type="EMBL" id="RJF94596.1"/>
    </source>
</evidence>
<dbReference type="SUPFAM" id="SSF48498">
    <property type="entry name" value="Tetracyclin repressor-like, C-terminal domain"/>
    <property type="match status" value="1"/>
</dbReference>
<evidence type="ECO:0000256" key="5">
    <source>
        <dbReference type="PROSITE-ProRule" id="PRU00335"/>
    </source>
</evidence>
<dbReference type="GO" id="GO:0003700">
    <property type="term" value="F:DNA-binding transcription factor activity"/>
    <property type="evidence" value="ECO:0007669"/>
    <property type="project" value="TreeGrafter"/>
</dbReference>
<dbReference type="InterPro" id="IPR050109">
    <property type="entry name" value="HTH-type_TetR-like_transc_reg"/>
</dbReference>
<keyword evidence="4" id="KW-0804">Transcription</keyword>
<dbReference type="Pfam" id="PF17932">
    <property type="entry name" value="TetR_C_24"/>
    <property type="match status" value="1"/>
</dbReference>
<feature type="domain" description="HTH tetR-type" evidence="7">
    <location>
        <begin position="30"/>
        <end position="90"/>
    </location>
</feature>
<dbReference type="PRINTS" id="PR00455">
    <property type="entry name" value="HTHTETR"/>
</dbReference>
<proteinExistence type="predicted"/>
<evidence type="ECO:0000256" key="1">
    <source>
        <dbReference type="ARBA" id="ARBA00022491"/>
    </source>
</evidence>
<dbReference type="Pfam" id="PF00440">
    <property type="entry name" value="TetR_N"/>
    <property type="match status" value="1"/>
</dbReference>
<keyword evidence="2" id="KW-0805">Transcription regulation</keyword>
<dbReference type="Gene3D" id="1.10.10.60">
    <property type="entry name" value="Homeodomain-like"/>
    <property type="match status" value="1"/>
</dbReference>
<dbReference type="InterPro" id="IPR023772">
    <property type="entry name" value="DNA-bd_HTH_TetR-type_CS"/>
</dbReference>
<name>A0A418WTU5_9PROT</name>
<evidence type="ECO:0000256" key="6">
    <source>
        <dbReference type="SAM" id="MobiDB-lite"/>
    </source>
</evidence>
<evidence type="ECO:0000256" key="2">
    <source>
        <dbReference type="ARBA" id="ARBA00023015"/>
    </source>
</evidence>
<gene>
    <name evidence="8" type="ORF">D3874_01825</name>
</gene>
<dbReference type="EMBL" id="QYUK01000008">
    <property type="protein sequence ID" value="RJF94596.1"/>
    <property type="molecule type" value="Genomic_DNA"/>
</dbReference>
<dbReference type="InterPro" id="IPR001647">
    <property type="entry name" value="HTH_TetR"/>
</dbReference>
<dbReference type="PROSITE" id="PS50977">
    <property type="entry name" value="HTH_TETR_2"/>
    <property type="match status" value="1"/>
</dbReference>
<dbReference type="OrthoDB" id="9779746at2"/>
<dbReference type="AlphaFoldDB" id="A0A418WTU5"/>
<dbReference type="PANTHER" id="PTHR30055">
    <property type="entry name" value="HTH-TYPE TRANSCRIPTIONAL REGULATOR RUTR"/>
    <property type="match status" value="1"/>
</dbReference>
<sequence>MVVQNQGGSASAKPKRSPGRPPGGTEEAFRARRHEILRAAAQMFNERGFHETSLSDLADRLNVTKPSIYYYVESKDALLFECSGVALAQMQLAAAEILTCHTGLERLETFFRHYTRLLCDDFGRCLALTDPRWLEPDSRKSNLAGRRALTNKVEEFLVEGMADGSIGPCDTRLTTYTLFSAFNGIARWWKAGRDPAPDDMAALTLGTFTAGLKPRQT</sequence>
<keyword evidence="9" id="KW-1185">Reference proteome</keyword>
<dbReference type="Proteomes" id="UP000284605">
    <property type="component" value="Unassembled WGS sequence"/>
</dbReference>
<keyword evidence="1" id="KW-0678">Repressor</keyword>
<dbReference type="PANTHER" id="PTHR30055:SF175">
    <property type="entry name" value="HTH-TYPE TRANSCRIPTIONAL REPRESSOR KSTR2"/>
    <property type="match status" value="1"/>
</dbReference>
<dbReference type="SUPFAM" id="SSF46689">
    <property type="entry name" value="Homeodomain-like"/>
    <property type="match status" value="1"/>
</dbReference>
<feature type="DNA-binding region" description="H-T-H motif" evidence="5">
    <location>
        <begin position="53"/>
        <end position="72"/>
    </location>
</feature>
<dbReference type="GO" id="GO:0000976">
    <property type="term" value="F:transcription cis-regulatory region binding"/>
    <property type="evidence" value="ECO:0007669"/>
    <property type="project" value="TreeGrafter"/>
</dbReference>
<evidence type="ECO:0000256" key="3">
    <source>
        <dbReference type="ARBA" id="ARBA00023125"/>
    </source>
</evidence>
<organism evidence="8 9">
    <name type="scientific">Oleomonas cavernae</name>
    <dbReference type="NCBI Taxonomy" id="2320859"/>
    <lineage>
        <taxon>Bacteria</taxon>
        <taxon>Pseudomonadati</taxon>
        <taxon>Pseudomonadota</taxon>
        <taxon>Alphaproteobacteria</taxon>
        <taxon>Acetobacterales</taxon>
        <taxon>Acetobacteraceae</taxon>
        <taxon>Oleomonas</taxon>
    </lineage>
</organism>
<dbReference type="RefSeq" id="WP_119775821.1">
    <property type="nucleotide sequence ID" value="NZ_QYUK01000008.1"/>
</dbReference>
<dbReference type="InterPro" id="IPR009057">
    <property type="entry name" value="Homeodomain-like_sf"/>
</dbReference>
<feature type="region of interest" description="Disordered" evidence="6">
    <location>
        <begin position="1"/>
        <end position="26"/>
    </location>
</feature>
<dbReference type="InterPro" id="IPR036271">
    <property type="entry name" value="Tet_transcr_reg_TetR-rel_C_sf"/>
</dbReference>
<dbReference type="PROSITE" id="PS01081">
    <property type="entry name" value="HTH_TETR_1"/>
    <property type="match status" value="1"/>
</dbReference>
<comment type="caution">
    <text evidence="8">The sequence shown here is derived from an EMBL/GenBank/DDBJ whole genome shotgun (WGS) entry which is preliminary data.</text>
</comment>
<accession>A0A418WTU5</accession>
<protein>
    <submittedName>
        <fullName evidence="8">TetR/AcrR family transcriptional regulator</fullName>
    </submittedName>
</protein>
<keyword evidence="3 5" id="KW-0238">DNA-binding</keyword>
<evidence type="ECO:0000313" key="9">
    <source>
        <dbReference type="Proteomes" id="UP000284605"/>
    </source>
</evidence>
<evidence type="ECO:0000259" key="7">
    <source>
        <dbReference type="PROSITE" id="PS50977"/>
    </source>
</evidence>
<evidence type="ECO:0000256" key="4">
    <source>
        <dbReference type="ARBA" id="ARBA00023163"/>
    </source>
</evidence>
<reference evidence="8 9" key="1">
    <citation type="submission" date="2018-09" db="EMBL/GenBank/DDBJ databases">
        <authorList>
            <person name="Zhu H."/>
        </authorList>
    </citation>
    <scope>NUCLEOTIDE SEQUENCE [LARGE SCALE GENOMIC DNA]</scope>
    <source>
        <strain evidence="8 9">K1W22B-8</strain>
    </source>
</reference>
<dbReference type="InterPro" id="IPR041490">
    <property type="entry name" value="KstR2_TetR_C"/>
</dbReference>
<dbReference type="Gene3D" id="1.10.357.10">
    <property type="entry name" value="Tetracycline Repressor, domain 2"/>
    <property type="match status" value="1"/>
</dbReference>